<dbReference type="PROSITE" id="PS00211">
    <property type="entry name" value="ABC_TRANSPORTER_1"/>
    <property type="match status" value="1"/>
</dbReference>
<dbReference type="InterPro" id="IPR027417">
    <property type="entry name" value="P-loop_NTPase"/>
</dbReference>
<keyword evidence="3" id="KW-0067">ATP-binding</keyword>
<dbReference type="EMBL" id="LDRV01000065">
    <property type="protein sequence ID" value="KTS11280.1"/>
    <property type="molecule type" value="Genomic_DNA"/>
</dbReference>
<comment type="caution">
    <text evidence="5">The sequence shown here is derived from an EMBL/GenBank/DDBJ whole genome shotgun (WGS) entry which is preliminary data.</text>
</comment>
<dbReference type="GO" id="GO:0098796">
    <property type="term" value="C:membrane protein complex"/>
    <property type="evidence" value="ECO:0007669"/>
    <property type="project" value="UniProtKB-ARBA"/>
</dbReference>
<dbReference type="InterPro" id="IPR015854">
    <property type="entry name" value="ABC_transpr_LolD-like"/>
</dbReference>
<dbReference type="RefSeq" id="WP_058614330.1">
    <property type="nucleotide sequence ID" value="NZ_LDRV01000065.1"/>
</dbReference>
<dbReference type="InterPro" id="IPR017911">
    <property type="entry name" value="MacB-like_ATP-bd"/>
</dbReference>
<dbReference type="GO" id="GO:0022857">
    <property type="term" value="F:transmembrane transporter activity"/>
    <property type="evidence" value="ECO:0007669"/>
    <property type="project" value="TreeGrafter"/>
</dbReference>
<dbReference type="PROSITE" id="PS50893">
    <property type="entry name" value="ABC_TRANSPORTER_2"/>
    <property type="match status" value="1"/>
</dbReference>
<sequence length="232" mass="24629">MASGTGLRATALSREYGTGPTRVMALDHVSVHLRTGGLAAIVGPSGSGKSTLLNVLGGMDTPDSGHAELNGAVFTGTGPRKLTEFRRDRVGFVFQFYNLLPQLTALENVELARRLPSRKRADVPTSIELLERVGLRDRAGHFPPQLSGGQMQRVSIARALAKGPDVLLCDEPTGALDSASGVEVMALLTDVAREGRTIVAVVTHDPAIRDLADHIVEMHDGRVVADSRPPVS</sequence>
<dbReference type="SUPFAM" id="SSF52540">
    <property type="entry name" value="P-loop containing nucleoside triphosphate hydrolases"/>
    <property type="match status" value="1"/>
</dbReference>
<keyword evidence="1" id="KW-0813">Transport</keyword>
<organism evidence="5 6">
    <name type="scientific">Microbacterium testaceum</name>
    <name type="common">Aureobacterium testaceum</name>
    <name type="synonym">Brevibacterium testaceum</name>
    <dbReference type="NCBI Taxonomy" id="2033"/>
    <lineage>
        <taxon>Bacteria</taxon>
        <taxon>Bacillati</taxon>
        <taxon>Actinomycetota</taxon>
        <taxon>Actinomycetes</taxon>
        <taxon>Micrococcales</taxon>
        <taxon>Microbacteriaceae</taxon>
        <taxon>Microbacterium</taxon>
    </lineage>
</organism>
<dbReference type="GO" id="GO:0005886">
    <property type="term" value="C:plasma membrane"/>
    <property type="evidence" value="ECO:0007669"/>
    <property type="project" value="TreeGrafter"/>
</dbReference>
<dbReference type="Proteomes" id="UP000072189">
    <property type="component" value="Unassembled WGS sequence"/>
</dbReference>
<feature type="domain" description="ABC transporter" evidence="4">
    <location>
        <begin position="7"/>
        <end position="231"/>
    </location>
</feature>
<evidence type="ECO:0000313" key="5">
    <source>
        <dbReference type="EMBL" id="KTS11280.1"/>
    </source>
</evidence>
<dbReference type="CDD" id="cd03255">
    <property type="entry name" value="ABC_MJ0796_LolCDE_FtsE"/>
    <property type="match status" value="1"/>
</dbReference>
<dbReference type="AlphaFoldDB" id="A0A147F793"/>
<evidence type="ECO:0000313" key="6">
    <source>
        <dbReference type="Proteomes" id="UP000072189"/>
    </source>
</evidence>
<dbReference type="PATRIC" id="fig|2033.7.peg.2884"/>
<dbReference type="FunFam" id="3.40.50.300:FF:000032">
    <property type="entry name" value="Export ABC transporter ATP-binding protein"/>
    <property type="match status" value="1"/>
</dbReference>
<name>A0A147F793_MICTE</name>
<evidence type="ECO:0000256" key="1">
    <source>
        <dbReference type="ARBA" id="ARBA00022448"/>
    </source>
</evidence>
<evidence type="ECO:0000256" key="2">
    <source>
        <dbReference type="ARBA" id="ARBA00022741"/>
    </source>
</evidence>
<dbReference type="PANTHER" id="PTHR24220">
    <property type="entry name" value="IMPORT ATP-BINDING PROTEIN"/>
    <property type="match status" value="1"/>
</dbReference>
<proteinExistence type="predicted"/>
<reference evidence="5 6" key="1">
    <citation type="journal article" date="2016" name="Front. Microbiol.">
        <title>Genomic Resource of Rice Seed Associated Bacteria.</title>
        <authorList>
            <person name="Midha S."/>
            <person name="Bansal K."/>
            <person name="Sharma S."/>
            <person name="Kumar N."/>
            <person name="Patil P.P."/>
            <person name="Chaudhry V."/>
            <person name="Patil P.B."/>
        </authorList>
    </citation>
    <scope>NUCLEOTIDE SEQUENCE [LARGE SCALE GENOMIC DNA]</scope>
    <source>
        <strain evidence="5 6">RSA3</strain>
    </source>
</reference>
<dbReference type="InterPro" id="IPR017871">
    <property type="entry name" value="ABC_transporter-like_CS"/>
</dbReference>
<dbReference type="GO" id="GO:0016887">
    <property type="term" value="F:ATP hydrolysis activity"/>
    <property type="evidence" value="ECO:0007669"/>
    <property type="project" value="InterPro"/>
</dbReference>
<dbReference type="SMART" id="SM00382">
    <property type="entry name" value="AAA"/>
    <property type="match status" value="1"/>
</dbReference>
<evidence type="ECO:0000259" key="4">
    <source>
        <dbReference type="PROSITE" id="PS50893"/>
    </source>
</evidence>
<dbReference type="Pfam" id="PF00005">
    <property type="entry name" value="ABC_tran"/>
    <property type="match status" value="1"/>
</dbReference>
<dbReference type="GO" id="GO:0005524">
    <property type="term" value="F:ATP binding"/>
    <property type="evidence" value="ECO:0007669"/>
    <property type="project" value="UniProtKB-KW"/>
</dbReference>
<dbReference type="Gene3D" id="3.40.50.300">
    <property type="entry name" value="P-loop containing nucleotide triphosphate hydrolases"/>
    <property type="match status" value="1"/>
</dbReference>
<keyword evidence="2" id="KW-0547">Nucleotide-binding</keyword>
<evidence type="ECO:0000256" key="3">
    <source>
        <dbReference type="ARBA" id="ARBA00022840"/>
    </source>
</evidence>
<protein>
    <recommendedName>
        <fullName evidence="4">ABC transporter domain-containing protein</fullName>
    </recommendedName>
</protein>
<gene>
    <name evidence="5" type="ORF">RSA3_10660</name>
</gene>
<dbReference type="InterPro" id="IPR003439">
    <property type="entry name" value="ABC_transporter-like_ATP-bd"/>
</dbReference>
<accession>A0A147F793</accession>
<dbReference type="PANTHER" id="PTHR24220:SF685">
    <property type="entry name" value="ABC TRANSPORTER RELATED"/>
    <property type="match status" value="1"/>
</dbReference>
<dbReference type="InterPro" id="IPR003593">
    <property type="entry name" value="AAA+_ATPase"/>
</dbReference>